<dbReference type="InterPro" id="IPR012337">
    <property type="entry name" value="RNaseH-like_sf"/>
</dbReference>
<evidence type="ECO:0000313" key="5">
    <source>
        <dbReference type="Proteomes" id="UP000528322"/>
    </source>
</evidence>
<evidence type="ECO:0000256" key="1">
    <source>
        <dbReference type="ARBA" id="ARBA00009277"/>
    </source>
</evidence>
<dbReference type="Gene3D" id="3.30.420.10">
    <property type="entry name" value="Ribonuclease H-like superfamily/Ribonuclease H"/>
    <property type="match status" value="1"/>
</dbReference>
<dbReference type="PANTHER" id="PTHR35004:SF8">
    <property type="entry name" value="TRANSPOSASE RV3428C-RELATED"/>
    <property type="match status" value="1"/>
</dbReference>
<dbReference type="GO" id="GO:0003676">
    <property type="term" value="F:nucleic acid binding"/>
    <property type="evidence" value="ECO:0007669"/>
    <property type="project" value="InterPro"/>
</dbReference>
<dbReference type="EMBL" id="JACHID010000017">
    <property type="protein sequence ID" value="MBB5022832.1"/>
    <property type="molecule type" value="Genomic_DNA"/>
</dbReference>
<protein>
    <recommendedName>
        <fullName evidence="3">Integrase catalytic domain-containing protein</fullName>
    </recommendedName>
</protein>
<comment type="caution">
    <text evidence="4">The sequence shown here is derived from an EMBL/GenBank/DDBJ whole genome shotgun (WGS) entry which is preliminary data.</text>
</comment>
<keyword evidence="5" id="KW-1185">Reference proteome</keyword>
<proteinExistence type="inferred from homology"/>
<organism evidence="4 5">
    <name type="scientific">Desulfurispira natronophila</name>
    <dbReference type="NCBI Taxonomy" id="682562"/>
    <lineage>
        <taxon>Bacteria</taxon>
        <taxon>Pseudomonadati</taxon>
        <taxon>Chrysiogenota</taxon>
        <taxon>Chrysiogenia</taxon>
        <taxon>Chrysiogenales</taxon>
        <taxon>Chrysiogenaceae</taxon>
        <taxon>Desulfurispira</taxon>
    </lineage>
</organism>
<dbReference type="PROSITE" id="PS50994">
    <property type="entry name" value="INTEGRASE"/>
    <property type="match status" value="1"/>
</dbReference>
<accession>A0A7W8DHY1</accession>
<dbReference type="Proteomes" id="UP000528322">
    <property type="component" value="Unassembled WGS sequence"/>
</dbReference>
<dbReference type="InterPro" id="IPR001584">
    <property type="entry name" value="Integrase_cat-core"/>
</dbReference>
<dbReference type="InterPro" id="IPR054353">
    <property type="entry name" value="IstA-like_C"/>
</dbReference>
<dbReference type="InterPro" id="IPR036397">
    <property type="entry name" value="RNaseH_sf"/>
</dbReference>
<dbReference type="PANTHER" id="PTHR35004">
    <property type="entry name" value="TRANSPOSASE RV3428C-RELATED"/>
    <property type="match status" value="1"/>
</dbReference>
<evidence type="ECO:0000256" key="2">
    <source>
        <dbReference type="SAM" id="MobiDB-lite"/>
    </source>
</evidence>
<comment type="similarity">
    <text evidence="1">Belongs to the transposase IS21/IS408/IS1162 family.</text>
</comment>
<feature type="compositionally biased region" description="Pro residues" evidence="2">
    <location>
        <begin position="303"/>
        <end position="314"/>
    </location>
</feature>
<dbReference type="AlphaFoldDB" id="A0A7W8DHY1"/>
<feature type="compositionally biased region" description="Basic and acidic residues" evidence="2">
    <location>
        <begin position="330"/>
        <end position="340"/>
    </location>
</feature>
<dbReference type="GO" id="GO:0015074">
    <property type="term" value="P:DNA integration"/>
    <property type="evidence" value="ECO:0007669"/>
    <property type="project" value="InterPro"/>
</dbReference>
<sequence>MRFVHSQDVATWIDCHKRAFEFFGGVPRTVMVDNLKSGVVKADIYDPVINRAYAECERHYQFVVDPNKVRTPQHKGKVERIMPVIRQQLLAGRCFDDVPHLNESALAWCHDVAQRVHGTTRRTPQELFAHEQPKLHCLPMDPFDLPIWAQHKVHPDCHIVFGRSYYSVPSRYVKQKVWVRGGIDKVQIFHNEELIKVHPRAKESGQWFTDNSDYPEDKQHFLYSYPKNCQHKARRAGPHVQKLIEDVLAPGGLVHLRKAQSILKLAEKHGAKKLNQVCEYVLQHSAPHYRGIKSLLENGIPQPRQPLPKQPAPSPEARELLHNANSFGEVSHDTIPRPSP</sequence>
<reference evidence="4 5" key="1">
    <citation type="submission" date="2020-08" db="EMBL/GenBank/DDBJ databases">
        <title>Genomic Encyclopedia of Type Strains, Phase IV (KMG-IV): sequencing the most valuable type-strain genomes for metagenomic binning, comparative biology and taxonomic classification.</title>
        <authorList>
            <person name="Goeker M."/>
        </authorList>
    </citation>
    <scope>NUCLEOTIDE SEQUENCE [LARGE SCALE GENOMIC DNA]</scope>
    <source>
        <strain evidence="4 5">DSM 22071</strain>
    </source>
</reference>
<gene>
    <name evidence="4" type="ORF">HNR37_002179</name>
</gene>
<name>A0A7W8DHY1_9BACT</name>
<evidence type="ECO:0000259" key="3">
    <source>
        <dbReference type="PROSITE" id="PS50994"/>
    </source>
</evidence>
<feature type="region of interest" description="Disordered" evidence="2">
    <location>
        <begin position="298"/>
        <end position="340"/>
    </location>
</feature>
<evidence type="ECO:0000313" key="4">
    <source>
        <dbReference type="EMBL" id="MBB5022832.1"/>
    </source>
</evidence>
<feature type="domain" description="Integrase catalytic" evidence="3">
    <location>
        <begin position="1"/>
        <end position="132"/>
    </location>
</feature>
<dbReference type="Pfam" id="PF22483">
    <property type="entry name" value="Mu-transpos_C_2"/>
    <property type="match status" value="1"/>
</dbReference>
<dbReference type="SUPFAM" id="SSF53098">
    <property type="entry name" value="Ribonuclease H-like"/>
    <property type="match status" value="1"/>
</dbReference>